<evidence type="ECO:0000313" key="6">
    <source>
        <dbReference type="EMBL" id="GAA4475366.1"/>
    </source>
</evidence>
<keyword evidence="2" id="KW-0238">DNA-binding</keyword>
<dbReference type="SMART" id="SM00421">
    <property type="entry name" value="HTH_LUXR"/>
    <property type="match status" value="1"/>
</dbReference>
<dbReference type="Gene3D" id="1.10.10.10">
    <property type="entry name" value="Winged helix-like DNA-binding domain superfamily/Winged helix DNA-binding domain"/>
    <property type="match status" value="1"/>
</dbReference>
<keyword evidence="3" id="KW-0804">Transcription</keyword>
<name>A0ABP8NZ25_9NOCA</name>
<keyword evidence="7" id="KW-1185">Reference proteome</keyword>
<comment type="caution">
    <text evidence="6">The sequence shown here is derived from an EMBL/GenBank/DDBJ whole genome shotgun (WGS) entry which is preliminary data.</text>
</comment>
<dbReference type="EMBL" id="BAABFB010000026">
    <property type="protein sequence ID" value="GAA4475366.1"/>
    <property type="molecule type" value="Genomic_DNA"/>
</dbReference>
<dbReference type="Proteomes" id="UP001501183">
    <property type="component" value="Unassembled WGS sequence"/>
</dbReference>
<proteinExistence type="predicted"/>
<organism evidence="6 7">
    <name type="scientific">Rhodococcus olei</name>
    <dbReference type="NCBI Taxonomy" id="2161675"/>
    <lineage>
        <taxon>Bacteria</taxon>
        <taxon>Bacillati</taxon>
        <taxon>Actinomycetota</taxon>
        <taxon>Actinomycetes</taxon>
        <taxon>Mycobacteriales</taxon>
        <taxon>Nocardiaceae</taxon>
        <taxon>Rhodococcus</taxon>
    </lineage>
</organism>
<accession>A0ABP8NZ25</accession>
<dbReference type="InterPro" id="IPR016032">
    <property type="entry name" value="Sig_transdc_resp-reg_C-effctor"/>
</dbReference>
<dbReference type="InterPro" id="IPR036388">
    <property type="entry name" value="WH-like_DNA-bd_sf"/>
</dbReference>
<evidence type="ECO:0000313" key="7">
    <source>
        <dbReference type="Proteomes" id="UP001501183"/>
    </source>
</evidence>
<dbReference type="InterPro" id="IPR000792">
    <property type="entry name" value="Tscrpt_reg_LuxR_C"/>
</dbReference>
<evidence type="ECO:0000256" key="1">
    <source>
        <dbReference type="ARBA" id="ARBA00023015"/>
    </source>
</evidence>
<dbReference type="Pfam" id="PF00196">
    <property type="entry name" value="GerE"/>
    <property type="match status" value="1"/>
</dbReference>
<evidence type="ECO:0000256" key="4">
    <source>
        <dbReference type="SAM" id="MobiDB-lite"/>
    </source>
</evidence>
<dbReference type="CDD" id="cd06170">
    <property type="entry name" value="LuxR_C_like"/>
    <property type="match status" value="1"/>
</dbReference>
<keyword evidence="1" id="KW-0805">Transcription regulation</keyword>
<sequence length="142" mass="14790">MLHPGRVSPGPVGVVETSSIAGCVTRPGEIPVVPSDVPSLGVPDIAPSIATRLDFDAAIAYALGEPPPSPSTAAGPSAKATKREREVAELIAERLTNKEIAARLTISPRTAQGHVEHLLTKLGFASRAQIAAWITQARNENS</sequence>
<dbReference type="PRINTS" id="PR00038">
    <property type="entry name" value="HTHLUXR"/>
</dbReference>
<evidence type="ECO:0000256" key="3">
    <source>
        <dbReference type="ARBA" id="ARBA00023163"/>
    </source>
</evidence>
<feature type="domain" description="HTH luxR-type" evidence="5">
    <location>
        <begin position="73"/>
        <end position="138"/>
    </location>
</feature>
<dbReference type="PANTHER" id="PTHR44688">
    <property type="entry name" value="DNA-BINDING TRANSCRIPTIONAL ACTIVATOR DEVR_DOSR"/>
    <property type="match status" value="1"/>
</dbReference>
<dbReference type="PROSITE" id="PS50043">
    <property type="entry name" value="HTH_LUXR_2"/>
    <property type="match status" value="1"/>
</dbReference>
<evidence type="ECO:0000256" key="2">
    <source>
        <dbReference type="ARBA" id="ARBA00023125"/>
    </source>
</evidence>
<gene>
    <name evidence="6" type="ORF">GCM10023094_12740</name>
</gene>
<protein>
    <recommendedName>
        <fullName evidence="5">HTH luxR-type domain-containing protein</fullName>
    </recommendedName>
</protein>
<evidence type="ECO:0000259" key="5">
    <source>
        <dbReference type="PROSITE" id="PS50043"/>
    </source>
</evidence>
<feature type="region of interest" description="Disordered" evidence="4">
    <location>
        <begin position="64"/>
        <end position="84"/>
    </location>
</feature>
<dbReference type="SUPFAM" id="SSF46894">
    <property type="entry name" value="C-terminal effector domain of the bipartite response regulators"/>
    <property type="match status" value="1"/>
</dbReference>
<reference evidence="7" key="1">
    <citation type="journal article" date="2019" name="Int. J. Syst. Evol. Microbiol.">
        <title>The Global Catalogue of Microorganisms (GCM) 10K type strain sequencing project: providing services to taxonomists for standard genome sequencing and annotation.</title>
        <authorList>
            <consortium name="The Broad Institute Genomics Platform"/>
            <consortium name="The Broad Institute Genome Sequencing Center for Infectious Disease"/>
            <person name="Wu L."/>
            <person name="Ma J."/>
        </authorList>
    </citation>
    <scope>NUCLEOTIDE SEQUENCE [LARGE SCALE GENOMIC DNA]</scope>
    <source>
        <strain evidence="7">JCM 32206</strain>
    </source>
</reference>
<dbReference type="PANTHER" id="PTHR44688:SF16">
    <property type="entry name" value="DNA-BINDING TRANSCRIPTIONAL ACTIVATOR DEVR_DOSR"/>
    <property type="match status" value="1"/>
</dbReference>